<evidence type="ECO:0000256" key="5">
    <source>
        <dbReference type="ARBA" id="ARBA00022989"/>
    </source>
</evidence>
<name>A0A6E8VET8_ANOCL</name>
<accession>A0A6E8VET8</accession>
<dbReference type="VEuPathDB" id="VectorBase:ACON2_034263"/>
<dbReference type="InterPro" id="IPR003780">
    <property type="entry name" value="COX15/CtaA_fam"/>
</dbReference>
<dbReference type="Proteomes" id="UP001105220">
    <property type="component" value="Unplaced"/>
</dbReference>
<feature type="transmembrane region" description="Helical" evidence="12">
    <location>
        <begin position="173"/>
        <end position="191"/>
    </location>
</feature>
<evidence type="ECO:0000313" key="14">
    <source>
        <dbReference type="Proteomes" id="UP001105220"/>
    </source>
</evidence>
<dbReference type="VEuPathDB" id="VectorBase:ACON001744"/>
<dbReference type="GO" id="GO:0006784">
    <property type="term" value="P:heme A biosynthetic process"/>
    <property type="evidence" value="ECO:0007669"/>
    <property type="project" value="InterPro"/>
</dbReference>
<keyword evidence="9 12" id="KW-0472">Membrane</keyword>
<dbReference type="PANTHER" id="PTHR23289">
    <property type="entry name" value="CYTOCHROME C OXIDASE ASSEMBLY PROTEIN COX15"/>
    <property type="match status" value="1"/>
</dbReference>
<dbReference type="RefSeq" id="XP_040228630.2">
    <property type="nucleotide sequence ID" value="XM_040372696.2"/>
</dbReference>
<dbReference type="AlphaFoldDB" id="A0A6E8VET8"/>
<keyword evidence="5 12" id="KW-1133">Transmembrane helix</keyword>
<feature type="transmembrane region" description="Helical" evidence="12">
    <location>
        <begin position="350"/>
        <end position="366"/>
    </location>
</feature>
<dbReference type="KEGG" id="acoz:120953038"/>
<keyword evidence="4" id="KW-0479">Metal-binding</keyword>
<dbReference type="SUPFAM" id="SSF50494">
    <property type="entry name" value="Trypsin-like serine proteases"/>
    <property type="match status" value="1"/>
</dbReference>
<dbReference type="GO" id="GO:0005743">
    <property type="term" value="C:mitochondrial inner membrane"/>
    <property type="evidence" value="ECO:0007669"/>
    <property type="project" value="TreeGrafter"/>
</dbReference>
<reference evidence="13" key="2">
    <citation type="submission" date="2020-05" db="UniProtKB">
        <authorList>
            <consortium name="EnsemblMetazoa"/>
        </authorList>
    </citation>
    <scope>IDENTIFICATION</scope>
    <source>
        <strain evidence="13">Ngousso</strain>
    </source>
</reference>
<keyword evidence="7" id="KW-0408">Iron</keyword>
<comment type="catalytic activity">
    <reaction evidence="11">
        <text>Fe(II)-heme o + 2 A + H2O = Fe(II)-heme a + 2 AH2</text>
        <dbReference type="Rhea" id="RHEA:63388"/>
        <dbReference type="ChEBI" id="CHEBI:13193"/>
        <dbReference type="ChEBI" id="CHEBI:15377"/>
        <dbReference type="ChEBI" id="CHEBI:17499"/>
        <dbReference type="ChEBI" id="CHEBI:60530"/>
        <dbReference type="ChEBI" id="CHEBI:61715"/>
        <dbReference type="EC" id="1.17.99.9"/>
    </reaction>
    <physiologicalReaction direction="left-to-right" evidence="11">
        <dbReference type="Rhea" id="RHEA:63389"/>
    </physiologicalReaction>
</comment>
<dbReference type="GeneID" id="120953038"/>
<comment type="subcellular location">
    <subcellularLocation>
        <location evidence="2">Membrane</location>
        <topology evidence="2">Multi-pass membrane protein</topology>
    </subcellularLocation>
</comment>
<keyword evidence="3 12" id="KW-0812">Transmembrane</keyword>
<proteinExistence type="predicted"/>
<dbReference type="GO" id="GO:0016653">
    <property type="term" value="F:oxidoreductase activity, acting on NAD(P)H, heme protein as acceptor"/>
    <property type="evidence" value="ECO:0007669"/>
    <property type="project" value="TreeGrafter"/>
</dbReference>
<dbReference type="EnsemblMetazoa" id="ACON001744-RA">
    <property type="protein sequence ID" value="ACON001744-PA"/>
    <property type="gene ID" value="ACON001744"/>
</dbReference>
<dbReference type="VEuPathDB" id="VectorBase:ACMO_007493"/>
<evidence type="ECO:0000256" key="10">
    <source>
        <dbReference type="ARBA" id="ARBA00044501"/>
    </source>
</evidence>
<evidence type="ECO:0000256" key="11">
    <source>
        <dbReference type="ARBA" id="ARBA00048044"/>
    </source>
</evidence>
<keyword evidence="8" id="KW-0350">Heme biosynthesis</keyword>
<evidence type="ECO:0000313" key="13">
    <source>
        <dbReference type="EnsemblMetazoa" id="ACON001744-PA"/>
    </source>
</evidence>
<feature type="transmembrane region" description="Helical" evidence="12">
    <location>
        <begin position="203"/>
        <end position="221"/>
    </location>
</feature>
<feature type="transmembrane region" description="Helical" evidence="12">
    <location>
        <begin position="241"/>
        <end position="262"/>
    </location>
</feature>
<dbReference type="GO" id="GO:0120547">
    <property type="term" value="F:heme A synthase activity"/>
    <property type="evidence" value="ECO:0007669"/>
    <property type="project" value="UniProtKB-EC"/>
</dbReference>
<evidence type="ECO:0000256" key="6">
    <source>
        <dbReference type="ARBA" id="ARBA00023002"/>
    </source>
</evidence>
<evidence type="ECO:0000256" key="12">
    <source>
        <dbReference type="SAM" id="Phobius"/>
    </source>
</evidence>
<evidence type="ECO:0000256" key="1">
    <source>
        <dbReference type="ARBA" id="ARBA00001970"/>
    </source>
</evidence>
<evidence type="ECO:0008006" key="15">
    <source>
        <dbReference type="Google" id="ProtNLM"/>
    </source>
</evidence>
<reference key="1">
    <citation type="journal article" date="2019" name="Genes (Basel)">
        <title>A High-Quality De novo Genome Assembly from a Single Mosquito Using PacBio Sequencing.</title>
        <authorList>
            <person name="Kingan S.B."/>
            <person name="Heaton H."/>
            <person name="Cudini J."/>
            <person name="Lambert C.C."/>
            <person name="Baybayan P."/>
            <person name="Galvin B.D."/>
            <person name="Durbin R."/>
            <person name="Korlach J."/>
            <person name="Lawniczak M.K.N."/>
        </authorList>
    </citation>
    <scope>NUCLEOTIDE SEQUENCE [LARGE SCALE GENOMIC DNA]</scope>
    <source>
        <strain>Mali-NIH</strain>
    </source>
</reference>
<feature type="transmembrane region" description="Helical" evidence="12">
    <location>
        <begin position="378"/>
        <end position="401"/>
    </location>
</feature>
<dbReference type="Pfam" id="PF02628">
    <property type="entry name" value="COX15-CtaA"/>
    <property type="match status" value="1"/>
</dbReference>
<evidence type="ECO:0000256" key="8">
    <source>
        <dbReference type="ARBA" id="ARBA00023133"/>
    </source>
</evidence>
<keyword evidence="14" id="KW-1185">Reference proteome</keyword>
<evidence type="ECO:0000256" key="2">
    <source>
        <dbReference type="ARBA" id="ARBA00004141"/>
    </source>
</evidence>
<evidence type="ECO:0000256" key="3">
    <source>
        <dbReference type="ARBA" id="ARBA00022692"/>
    </source>
</evidence>
<dbReference type="GO" id="GO:0046872">
    <property type="term" value="F:metal ion binding"/>
    <property type="evidence" value="ECO:0007669"/>
    <property type="project" value="UniProtKB-KW"/>
</dbReference>
<evidence type="ECO:0000256" key="4">
    <source>
        <dbReference type="ARBA" id="ARBA00022723"/>
    </source>
</evidence>
<evidence type="ECO:0000256" key="7">
    <source>
        <dbReference type="ARBA" id="ARBA00023004"/>
    </source>
</evidence>
<feature type="transmembrane region" description="Helical" evidence="12">
    <location>
        <begin position="89"/>
        <end position="109"/>
    </location>
</feature>
<feature type="transmembrane region" description="Helical" evidence="12">
    <location>
        <begin position="291"/>
        <end position="312"/>
    </location>
</feature>
<keyword evidence="6" id="KW-0560">Oxidoreductase</keyword>
<sequence>MYNCLRLASCIARTGTTSTFSSFSAFKTISPARSFVSNALLVSKPNGGGITFRDATKKSLLTVGRTFRTPVSRYCTKPSVPQERGSKAVGYWLLGCSGMVFVAVILGGVTRLTESGLSMVTWKLLGEQMPRTDAEWQEEFDRYQQFPEFKLKNQDITMQEFKLIWYMEYGHRMWGRAIGAFYSIPALYFWTKGYFNKAMKIRVLAFGALIGAQGLMGWYMVKSGLEDRFHEESDVPRVSQYRLASHLGFAFVLYSLFLWSALDKLLPAQKLVGQIPAATFRFKGLAHATKAAVFLTALSGAFVAGLDAGLIYNSFPKMADRWIPSDILALSPALRNFTENPTTVQFDHRVLGTATLTLITGMFLLSRRRLLPPRAYKAATAVAAMGWMQVALGITTLLTYVPVPLAASHQSGSLVLLSLAIWLTHELKLVKRLPK</sequence>
<comment type="pathway">
    <text evidence="10">Porphyrin-containing compound metabolism; heme A biosynthesis; heme A from heme O: step 1/1.</text>
</comment>
<organism evidence="13 14">
    <name type="scientific">Anopheles coluzzii</name>
    <name type="common">African malaria mosquito</name>
    <dbReference type="NCBI Taxonomy" id="1518534"/>
    <lineage>
        <taxon>Eukaryota</taxon>
        <taxon>Metazoa</taxon>
        <taxon>Ecdysozoa</taxon>
        <taxon>Arthropoda</taxon>
        <taxon>Hexapoda</taxon>
        <taxon>Insecta</taxon>
        <taxon>Pterygota</taxon>
        <taxon>Neoptera</taxon>
        <taxon>Endopterygota</taxon>
        <taxon>Diptera</taxon>
        <taxon>Nematocera</taxon>
        <taxon>Culicoidea</taxon>
        <taxon>Culicidae</taxon>
        <taxon>Anophelinae</taxon>
        <taxon>Anopheles</taxon>
    </lineage>
</organism>
<dbReference type="PANTHER" id="PTHR23289:SF2">
    <property type="entry name" value="CYTOCHROME C OXIDASE ASSEMBLY PROTEIN COX15 HOMOLOG"/>
    <property type="match status" value="1"/>
</dbReference>
<dbReference type="InterPro" id="IPR009003">
    <property type="entry name" value="Peptidase_S1_PA"/>
</dbReference>
<protein>
    <recommendedName>
        <fullName evidence="15">Cytochrome c oxidase assembly protein COX15</fullName>
    </recommendedName>
</protein>
<evidence type="ECO:0000256" key="9">
    <source>
        <dbReference type="ARBA" id="ARBA00023136"/>
    </source>
</evidence>
<comment type="cofactor">
    <cofactor evidence="1">
        <name>heme b</name>
        <dbReference type="ChEBI" id="CHEBI:60344"/>
    </cofactor>
</comment>
<dbReference type="InterPro" id="IPR023754">
    <property type="entry name" value="HemeA_Synthase_type2"/>
</dbReference>